<dbReference type="RefSeq" id="WP_067594264.1">
    <property type="nucleotide sequence ID" value="NZ_LXSL01000028.1"/>
</dbReference>
<organism evidence="2 3">
    <name type="scientific">Eikenella longinqua</name>
    <dbReference type="NCBI Taxonomy" id="1795827"/>
    <lineage>
        <taxon>Bacteria</taxon>
        <taxon>Pseudomonadati</taxon>
        <taxon>Pseudomonadota</taxon>
        <taxon>Betaproteobacteria</taxon>
        <taxon>Neisseriales</taxon>
        <taxon>Neisseriaceae</taxon>
        <taxon>Eikenella</taxon>
    </lineage>
</organism>
<proteinExistence type="predicted"/>
<reference evidence="3" key="1">
    <citation type="submission" date="2016-05" db="EMBL/GenBank/DDBJ databases">
        <title>Draft genome of Corynebacterium afermentans subsp. afermentans LCDC 88199T.</title>
        <authorList>
            <person name="Bernier A.-M."/>
            <person name="Bernard K."/>
        </authorList>
    </citation>
    <scope>NUCLEOTIDE SEQUENCE [LARGE SCALE GENOMIC DNA]</scope>
    <source>
        <strain evidence="3">NML02-A-017</strain>
    </source>
</reference>
<accession>A0A1A9RWC4</accession>
<dbReference type="OrthoDB" id="9000310at2"/>
<name>A0A1A9RWC4_9NEIS</name>
<sequence length="199" mass="22651">MSTTQTYLAGLQQAYAQRGGADEWARFAQVKQGISPADAAALQAAYPHTPASLLELLTFADGTYWHEYQGQTFSLFLLGSDVMEYPYYLLSARQMLESKSQQYLSDYIARVYPAEDVAVDDRLTRDADNARWLHFSDCMNNGGTSQLFIDFTPSPSGKVGQIVRYLHDPDELYVIVDSFDEYLQHLIEDGYDFIQEDYF</sequence>
<gene>
    <name evidence="2" type="ORF">A7P95_09055</name>
</gene>
<dbReference type="AlphaFoldDB" id="A0A1A9RWC4"/>
<dbReference type="STRING" id="1795827.A7P95_09055"/>
<dbReference type="InterPro" id="IPR037883">
    <property type="entry name" value="Knr4/Smi1-like_sf"/>
</dbReference>
<evidence type="ECO:0000313" key="2">
    <source>
        <dbReference type="EMBL" id="OAM26888.1"/>
    </source>
</evidence>
<dbReference type="Proteomes" id="UP000077885">
    <property type="component" value="Unassembled WGS sequence"/>
</dbReference>
<protein>
    <submittedName>
        <fullName evidence="2">SMI1 / KNR4 family protein</fullName>
    </submittedName>
</protein>
<evidence type="ECO:0000259" key="1">
    <source>
        <dbReference type="Pfam" id="PF09346"/>
    </source>
</evidence>
<feature type="domain" description="Knr4/Smi1-like" evidence="1">
    <location>
        <begin position="34"/>
        <end position="184"/>
    </location>
</feature>
<dbReference type="InterPro" id="IPR018958">
    <property type="entry name" value="Knr4/Smi1-like_dom"/>
</dbReference>
<comment type="caution">
    <text evidence="2">The sequence shown here is derived from an EMBL/GenBank/DDBJ whole genome shotgun (WGS) entry which is preliminary data.</text>
</comment>
<evidence type="ECO:0000313" key="3">
    <source>
        <dbReference type="Proteomes" id="UP000077885"/>
    </source>
</evidence>
<dbReference type="SUPFAM" id="SSF160631">
    <property type="entry name" value="SMI1/KNR4-like"/>
    <property type="match status" value="1"/>
</dbReference>
<keyword evidence="3" id="KW-1185">Reference proteome</keyword>
<dbReference type="Pfam" id="PF09346">
    <property type="entry name" value="SMI1_KNR4"/>
    <property type="match status" value="1"/>
</dbReference>
<dbReference type="EMBL" id="LXSL01000028">
    <property type="protein sequence ID" value="OAM26888.1"/>
    <property type="molecule type" value="Genomic_DNA"/>
</dbReference>